<proteinExistence type="predicted"/>
<gene>
    <name evidence="1" type="ORF">HBH39_05015</name>
</gene>
<protein>
    <submittedName>
        <fullName evidence="1">Uncharacterized protein</fullName>
    </submittedName>
</protein>
<name>A0A6G9QHR0_9GAMM</name>
<evidence type="ECO:0000313" key="1">
    <source>
        <dbReference type="EMBL" id="QIR13938.1"/>
    </source>
</evidence>
<dbReference type="KEGG" id="saes:HBH39_05015"/>
<keyword evidence="2" id="KW-1185">Reference proteome</keyword>
<dbReference type="EMBL" id="CP050313">
    <property type="protein sequence ID" value="QIR13938.1"/>
    <property type="molecule type" value="Genomic_DNA"/>
</dbReference>
<organism evidence="1 2">
    <name type="scientific">Shewanella aestuarii</name>
    <dbReference type="NCBI Taxonomy" id="1028752"/>
    <lineage>
        <taxon>Bacteria</taxon>
        <taxon>Pseudomonadati</taxon>
        <taxon>Pseudomonadota</taxon>
        <taxon>Gammaproteobacteria</taxon>
        <taxon>Alteromonadales</taxon>
        <taxon>Shewanellaceae</taxon>
        <taxon>Shewanella</taxon>
    </lineage>
</organism>
<reference evidence="1 2" key="1">
    <citation type="submission" date="2020-03" db="EMBL/GenBank/DDBJ databases">
        <title>Complete genome sequence of Shewanella sp.</title>
        <authorList>
            <person name="Kim Y.-S."/>
            <person name="Kim S.-J."/>
            <person name="Jung H.-K."/>
            <person name="Kim K.-H."/>
        </authorList>
    </citation>
    <scope>NUCLEOTIDE SEQUENCE [LARGE SCALE GENOMIC DNA]</scope>
    <source>
        <strain evidence="1 2">PN3F2</strain>
    </source>
</reference>
<evidence type="ECO:0000313" key="2">
    <source>
        <dbReference type="Proteomes" id="UP000502608"/>
    </source>
</evidence>
<accession>A0A6G9QHR0</accession>
<dbReference type="RefSeq" id="WP_167676165.1">
    <property type="nucleotide sequence ID" value="NZ_CP050313.1"/>
</dbReference>
<dbReference type="AlphaFoldDB" id="A0A6G9QHR0"/>
<dbReference type="Proteomes" id="UP000502608">
    <property type="component" value="Chromosome"/>
</dbReference>
<sequence>MNELSFQQQAALTAKLFRLGNEPEASQQLIQCLNILEQNHKNILSSVQMQQTIGLALQAQENQDWLGLADYLEYEMVALIHS</sequence>